<comment type="caution">
    <text evidence="1">The sequence shown here is derived from an EMBL/GenBank/DDBJ whole genome shotgun (WGS) entry which is preliminary data.</text>
</comment>
<dbReference type="NCBIfam" id="TIGR04183">
    <property type="entry name" value="Por_Secre_tail"/>
    <property type="match status" value="1"/>
</dbReference>
<accession>A0A9D7S555</accession>
<organism evidence="1 2">
    <name type="scientific">Candidatus Defluviibacterium haderslevense</name>
    <dbReference type="NCBI Taxonomy" id="2981993"/>
    <lineage>
        <taxon>Bacteria</taxon>
        <taxon>Pseudomonadati</taxon>
        <taxon>Bacteroidota</taxon>
        <taxon>Saprospiria</taxon>
        <taxon>Saprospirales</taxon>
        <taxon>Saprospiraceae</taxon>
        <taxon>Candidatus Defluviibacterium</taxon>
    </lineage>
</organism>
<evidence type="ECO:0000313" key="1">
    <source>
        <dbReference type="EMBL" id="MBK9716042.1"/>
    </source>
</evidence>
<sequence length="67" mass="7720">MNIRLESNHLVKQVNLLNMNGQIMSSKYVFGQEKQLLQFNTDHLPKGVIIVELIQENKVNSTKVILK</sequence>
<dbReference type="EMBL" id="JADKFW010000004">
    <property type="protein sequence ID" value="MBK9716042.1"/>
    <property type="molecule type" value="Genomic_DNA"/>
</dbReference>
<protein>
    <submittedName>
        <fullName evidence="1">T9SS type A sorting domain-containing protein</fullName>
    </submittedName>
</protein>
<reference evidence="1 2" key="1">
    <citation type="submission" date="2020-10" db="EMBL/GenBank/DDBJ databases">
        <title>Connecting structure to function with the recovery of over 1000 high-quality activated sludge metagenome-assembled genomes encoding full-length rRNA genes using long-read sequencing.</title>
        <authorList>
            <person name="Singleton C.M."/>
            <person name="Petriglieri F."/>
            <person name="Kristensen J.M."/>
            <person name="Kirkegaard R.H."/>
            <person name="Michaelsen T.Y."/>
            <person name="Andersen M.H."/>
            <person name="Karst S.M."/>
            <person name="Dueholm M.S."/>
            <person name="Nielsen P.H."/>
            <person name="Albertsen M."/>
        </authorList>
    </citation>
    <scope>NUCLEOTIDE SEQUENCE [LARGE SCALE GENOMIC DNA]</scope>
    <source>
        <strain evidence="1">Ribe_18-Q3-R11-54_BAT3C.373</strain>
    </source>
</reference>
<dbReference type="Proteomes" id="UP000808349">
    <property type="component" value="Unassembled WGS sequence"/>
</dbReference>
<name>A0A9D7S555_9BACT</name>
<dbReference type="AlphaFoldDB" id="A0A9D7S555"/>
<proteinExistence type="predicted"/>
<gene>
    <name evidence="1" type="ORF">IPO85_00685</name>
</gene>
<evidence type="ECO:0000313" key="2">
    <source>
        <dbReference type="Proteomes" id="UP000808349"/>
    </source>
</evidence>
<dbReference type="InterPro" id="IPR026444">
    <property type="entry name" value="Secre_tail"/>
</dbReference>